<accession>A0A2V3TYQ3</accession>
<dbReference type="AlphaFoldDB" id="A0A2V3TYQ3"/>
<comment type="caution">
    <text evidence="1">The sequence shown here is derived from an EMBL/GenBank/DDBJ whole genome shotgun (WGS) entry which is preliminary data.</text>
</comment>
<protein>
    <submittedName>
        <fullName evidence="1">Uncharacterized protein</fullName>
    </submittedName>
</protein>
<proteinExistence type="predicted"/>
<sequence>MTGESRYSGPGYYELRQWGEPSFITYVRPCVKRRAGYPDASGLELFASEGQEAGLQLPRRSVERCIVRKVER</sequence>
<dbReference type="RefSeq" id="WP_110377110.1">
    <property type="nucleotide sequence ID" value="NZ_JAHBRY010000001.1"/>
</dbReference>
<dbReference type="Proteomes" id="UP000248021">
    <property type="component" value="Unassembled WGS sequence"/>
</dbReference>
<dbReference type="EMBL" id="QJJK01000011">
    <property type="protein sequence ID" value="PXW54652.1"/>
    <property type="molecule type" value="Genomic_DNA"/>
</dbReference>
<name>A0A2V3TYQ3_9HYPH</name>
<evidence type="ECO:0000313" key="2">
    <source>
        <dbReference type="Proteomes" id="UP000248021"/>
    </source>
</evidence>
<evidence type="ECO:0000313" key="1">
    <source>
        <dbReference type="EMBL" id="PXW54652.1"/>
    </source>
</evidence>
<gene>
    <name evidence="1" type="ORF">C7450_111184</name>
</gene>
<keyword evidence="2" id="KW-1185">Reference proteome</keyword>
<reference evidence="1 2" key="1">
    <citation type="submission" date="2018-05" db="EMBL/GenBank/DDBJ databases">
        <title>Genomic Encyclopedia of Type Strains, Phase IV (KMG-IV): sequencing the most valuable type-strain genomes for metagenomic binning, comparative biology and taxonomic classification.</title>
        <authorList>
            <person name="Goeker M."/>
        </authorList>
    </citation>
    <scope>NUCLEOTIDE SEQUENCE [LARGE SCALE GENOMIC DNA]</scope>
    <source>
        <strain evidence="1 2">DSM 6462</strain>
    </source>
</reference>
<organism evidence="1 2">
    <name type="scientific">Chelatococcus asaccharovorans</name>
    <dbReference type="NCBI Taxonomy" id="28210"/>
    <lineage>
        <taxon>Bacteria</taxon>
        <taxon>Pseudomonadati</taxon>
        <taxon>Pseudomonadota</taxon>
        <taxon>Alphaproteobacteria</taxon>
        <taxon>Hyphomicrobiales</taxon>
        <taxon>Chelatococcaceae</taxon>
        <taxon>Chelatococcus</taxon>
    </lineage>
</organism>